<proteinExistence type="predicted"/>
<dbReference type="AlphaFoldDB" id="A0A8I1M6P0"/>
<dbReference type="PANTHER" id="PTHR37422:SF13">
    <property type="entry name" value="LIPOPOLYSACCHARIDE BIOSYNTHESIS PROTEIN PA4999-RELATED"/>
    <property type="match status" value="1"/>
</dbReference>
<keyword evidence="7" id="KW-0436">Ligase</keyword>
<name>A0A8I1M6P0_9PROT</name>
<evidence type="ECO:0000256" key="3">
    <source>
        <dbReference type="ARBA" id="ARBA00022989"/>
    </source>
</evidence>
<sequence length="442" mass="48304">MKLFCDKVKDDPEFHTGIFLALISVFPFLRIRINYAYYEFHSYLQVGFVALSLCLVLIFVSGIRNVAVQGFRDRGLYLILAWFSISLLSSLAGESPALSLKRLIVSFVPGVLIYLAVSACREPVKIIRGFVFGFSMIAAVSVCYAIIGLLCEILVYEPGLNHGSLYLFGLEFSQSLGQRQILLAGHAIQLMRFSGFFPNPNGLGLVCVICFILLRSLREGRPTTLLYLTSLMVIGVILSGSRGALILLIGAVVYNLLYARLGQKWFAAAISLLVFILPVAISNLWIEILGEERLGAWVFGQEILSLGERGQIMAAALRQVQGSLLIGHGFGIGAEVVFGADVSGLAIHSVILNSMVEVGLVGTAFLVFVFAYFVWLGSSTGRMPSSRGTSAVCLTAVLVGLFISQSFDLSVTRFHYLHLVFFFVLGALASLGRDNREKQIDV</sequence>
<evidence type="ECO:0000256" key="5">
    <source>
        <dbReference type="SAM" id="Phobius"/>
    </source>
</evidence>
<evidence type="ECO:0000313" key="7">
    <source>
        <dbReference type="EMBL" id="MBN8195936.1"/>
    </source>
</evidence>
<evidence type="ECO:0000256" key="2">
    <source>
        <dbReference type="ARBA" id="ARBA00022692"/>
    </source>
</evidence>
<feature type="transmembrane region" description="Helical" evidence="5">
    <location>
        <begin position="226"/>
        <end position="253"/>
    </location>
</feature>
<dbReference type="EMBL" id="JAEKJW010000001">
    <property type="protein sequence ID" value="MBN8195936.1"/>
    <property type="molecule type" value="Genomic_DNA"/>
</dbReference>
<feature type="transmembrane region" description="Helical" evidence="5">
    <location>
        <begin position="388"/>
        <end position="407"/>
    </location>
</feature>
<feature type="transmembrane region" description="Helical" evidence="5">
    <location>
        <begin position="196"/>
        <end position="214"/>
    </location>
</feature>
<feature type="transmembrane region" description="Helical" evidence="5">
    <location>
        <begin position="43"/>
        <end position="63"/>
    </location>
</feature>
<organism evidence="7 8">
    <name type="scientific">Thalassospira povalilytica</name>
    <dbReference type="NCBI Taxonomy" id="732237"/>
    <lineage>
        <taxon>Bacteria</taxon>
        <taxon>Pseudomonadati</taxon>
        <taxon>Pseudomonadota</taxon>
        <taxon>Alphaproteobacteria</taxon>
        <taxon>Rhodospirillales</taxon>
        <taxon>Thalassospiraceae</taxon>
        <taxon>Thalassospira</taxon>
    </lineage>
</organism>
<feature type="transmembrane region" description="Helical" evidence="5">
    <location>
        <begin position="265"/>
        <end position="286"/>
    </location>
</feature>
<feature type="transmembrane region" description="Helical" evidence="5">
    <location>
        <begin position="129"/>
        <end position="156"/>
    </location>
</feature>
<feature type="transmembrane region" description="Helical" evidence="5">
    <location>
        <begin position="413"/>
        <end position="431"/>
    </location>
</feature>
<keyword evidence="4 5" id="KW-0472">Membrane</keyword>
<accession>A0A8I1M6P0</accession>
<feature type="transmembrane region" description="Helical" evidence="5">
    <location>
        <begin position="75"/>
        <end position="93"/>
    </location>
</feature>
<keyword evidence="3 5" id="KW-1133">Transmembrane helix</keyword>
<dbReference type="InterPro" id="IPR051533">
    <property type="entry name" value="WaaL-like"/>
</dbReference>
<gene>
    <name evidence="7" type="ORF">JF547_05590</name>
</gene>
<dbReference type="GO" id="GO:0016020">
    <property type="term" value="C:membrane"/>
    <property type="evidence" value="ECO:0007669"/>
    <property type="project" value="UniProtKB-SubCell"/>
</dbReference>
<dbReference type="InterPro" id="IPR007016">
    <property type="entry name" value="O-antigen_ligase-rel_domated"/>
</dbReference>
<feature type="transmembrane region" description="Helical" evidence="5">
    <location>
        <begin position="12"/>
        <end position="31"/>
    </location>
</feature>
<evidence type="ECO:0000313" key="8">
    <source>
        <dbReference type="Proteomes" id="UP000664405"/>
    </source>
</evidence>
<dbReference type="Pfam" id="PF04932">
    <property type="entry name" value="Wzy_C"/>
    <property type="match status" value="1"/>
</dbReference>
<comment type="subcellular location">
    <subcellularLocation>
        <location evidence="1">Membrane</location>
        <topology evidence="1">Multi-pass membrane protein</topology>
    </subcellularLocation>
</comment>
<feature type="transmembrane region" description="Helical" evidence="5">
    <location>
        <begin position="358"/>
        <end position="376"/>
    </location>
</feature>
<reference evidence="7" key="1">
    <citation type="submission" date="2020-12" db="EMBL/GenBank/DDBJ databases">
        <title>Oil enriched cultivation method for isolating marine PHA-producing bacteria.</title>
        <authorList>
            <person name="Zheng W."/>
            <person name="Yu S."/>
            <person name="Huang Y."/>
        </authorList>
    </citation>
    <scope>NUCLEOTIDE SEQUENCE</scope>
    <source>
        <strain evidence="7">SY-2-3</strain>
    </source>
</reference>
<comment type="caution">
    <text evidence="7">The sequence shown here is derived from an EMBL/GenBank/DDBJ whole genome shotgun (WGS) entry which is preliminary data.</text>
</comment>
<dbReference type="GO" id="GO:0016874">
    <property type="term" value="F:ligase activity"/>
    <property type="evidence" value="ECO:0007669"/>
    <property type="project" value="UniProtKB-KW"/>
</dbReference>
<protein>
    <submittedName>
        <fullName evidence="7">O-antigen ligase family protein</fullName>
    </submittedName>
</protein>
<evidence type="ECO:0000256" key="1">
    <source>
        <dbReference type="ARBA" id="ARBA00004141"/>
    </source>
</evidence>
<feature type="domain" description="O-antigen ligase-related" evidence="6">
    <location>
        <begin position="230"/>
        <end position="366"/>
    </location>
</feature>
<keyword evidence="2 5" id="KW-0812">Transmembrane</keyword>
<dbReference type="RefSeq" id="WP_206926847.1">
    <property type="nucleotide sequence ID" value="NZ_JAEKJW010000001.1"/>
</dbReference>
<evidence type="ECO:0000259" key="6">
    <source>
        <dbReference type="Pfam" id="PF04932"/>
    </source>
</evidence>
<dbReference type="Proteomes" id="UP000664405">
    <property type="component" value="Unassembled WGS sequence"/>
</dbReference>
<feature type="transmembrane region" description="Helical" evidence="5">
    <location>
        <begin position="325"/>
        <end position="352"/>
    </location>
</feature>
<dbReference type="PANTHER" id="PTHR37422">
    <property type="entry name" value="TEICHURONIC ACID BIOSYNTHESIS PROTEIN TUAE"/>
    <property type="match status" value="1"/>
</dbReference>
<feature type="transmembrane region" description="Helical" evidence="5">
    <location>
        <begin position="99"/>
        <end position="117"/>
    </location>
</feature>
<evidence type="ECO:0000256" key="4">
    <source>
        <dbReference type="ARBA" id="ARBA00023136"/>
    </source>
</evidence>